<dbReference type="EMBL" id="JBHPKH010000008">
    <property type="protein sequence ID" value="MFC1572238.1"/>
    <property type="molecule type" value="Genomic_DNA"/>
</dbReference>
<gene>
    <name evidence="3" type="ORF">ACFL6M_01440</name>
</gene>
<feature type="chain" id="PRO_5046555638" evidence="2">
    <location>
        <begin position="23"/>
        <end position="767"/>
    </location>
</feature>
<evidence type="ECO:0000313" key="3">
    <source>
        <dbReference type="EMBL" id="MFC1572238.1"/>
    </source>
</evidence>
<evidence type="ECO:0000256" key="1">
    <source>
        <dbReference type="SAM" id="MobiDB-lite"/>
    </source>
</evidence>
<evidence type="ECO:0000313" key="4">
    <source>
        <dbReference type="Proteomes" id="UP001593833"/>
    </source>
</evidence>
<comment type="caution">
    <text evidence="3">The sequence shown here is derived from an EMBL/GenBank/DDBJ whole genome shotgun (WGS) entry which is preliminary data.</text>
</comment>
<sequence>MFRTIAFFAACALILALGFCLGCSESSSGPETGNDPPPDSEVVAEESIGPDGGTLETDDFSMIVPAGAFDTTTDLVLHASSVDDNFGDNGATRAFRLTGFPPSCETAMEIRITYQGTLANQSHIAVGVMTEDPAVAPVPYKFFEAADSSGQLYCEIPALFPGTLKTKAGASSDPLDQIFISGVTDYKVLTSSGGHFKFRYPASQELWATTLDPHLETAYGLIGTMGYDFTGFVWPVEVQLRFVKAEQSALQRFQWAWSQHFGNDDHLLMLNLSDKDAADYNIMRIMAAKEFFHDVLSTYDAGYVIQEGGFPKMAADRYWFHAAVAAWAEHRFANDPDHEPLDFTNIYDGPGETLTKMMHHAPFRGLQAGSVGSVQGADRLAVAEAHGSGMSLLIKYLVGEYGESLLLNTYNDMRAQSRHPVASLLASINDPVSVWWPDFLRVRFLEEIYNFSEFLLFDACEQVIYALGSCWRIDSGNTRHSETRGYPELSAHAYWIDLTHSGDLDHKAGLRLAVDSPGAAGGDVSMQIFGYKGNMNESVRLEHATDEFLITNLLNFRANGYTRLRVLVFNNRHAGPTYTNVSNITFTVEVAEGVSPPPDFDYARVSLILTNARFNSDQGPYDDSVSHTMPSSDHVGGYLGLWSGDTWVAAWDTVVTDAYMYWGELRLTRDPVHNMITSISVKDSLYSFYFNDDRFVTSRIYAEDVEMSLEDEHMNYWIFELSNPELCISAPTIEYRSDDRVLGAWRELVNPRCDDGAWLRVTFGYKR</sequence>
<reference evidence="3 4" key="1">
    <citation type="submission" date="2024-09" db="EMBL/GenBank/DDBJ databases">
        <authorList>
            <person name="D'Angelo T."/>
        </authorList>
    </citation>
    <scope>NUCLEOTIDE SEQUENCE [LARGE SCALE GENOMIC DNA]</scope>
    <source>
        <strain evidence="3">SAG AM-320-E07</strain>
    </source>
</reference>
<accession>A0ABV6YIR6</accession>
<organism evidence="3 4">
    <name type="scientific">Eiseniibacteriota bacterium</name>
    <dbReference type="NCBI Taxonomy" id="2212470"/>
    <lineage>
        <taxon>Bacteria</taxon>
        <taxon>Candidatus Eiseniibacteriota</taxon>
    </lineage>
</organism>
<feature type="region of interest" description="Disordered" evidence="1">
    <location>
        <begin position="27"/>
        <end position="51"/>
    </location>
</feature>
<feature type="signal peptide" evidence="2">
    <location>
        <begin position="1"/>
        <end position="22"/>
    </location>
</feature>
<evidence type="ECO:0000256" key="2">
    <source>
        <dbReference type="SAM" id="SignalP"/>
    </source>
</evidence>
<protein>
    <submittedName>
        <fullName evidence="3">Uncharacterized protein</fullName>
    </submittedName>
</protein>
<keyword evidence="2" id="KW-0732">Signal</keyword>
<dbReference type="Proteomes" id="UP001593833">
    <property type="component" value="Unassembled WGS sequence"/>
</dbReference>
<proteinExistence type="predicted"/>
<keyword evidence="4" id="KW-1185">Reference proteome</keyword>
<name>A0ABV6YIR6_UNCEI</name>